<accession>A0A1J4JGL8</accession>
<dbReference type="Proteomes" id="UP000179807">
    <property type="component" value="Unassembled WGS sequence"/>
</dbReference>
<evidence type="ECO:0000313" key="1">
    <source>
        <dbReference type="EMBL" id="OHS97817.1"/>
    </source>
</evidence>
<dbReference type="GeneID" id="94829460"/>
<dbReference type="AlphaFoldDB" id="A0A1J4JGL8"/>
<name>A0A1J4JGL8_9EUKA</name>
<dbReference type="EMBL" id="MLAK01001093">
    <property type="protein sequence ID" value="OHS97817.1"/>
    <property type="molecule type" value="Genomic_DNA"/>
</dbReference>
<protein>
    <submittedName>
        <fullName evidence="1">Uncharacterized protein</fullName>
    </submittedName>
</protein>
<organism evidence="1 2">
    <name type="scientific">Tritrichomonas foetus</name>
    <dbReference type="NCBI Taxonomy" id="1144522"/>
    <lineage>
        <taxon>Eukaryota</taxon>
        <taxon>Metamonada</taxon>
        <taxon>Parabasalia</taxon>
        <taxon>Tritrichomonadida</taxon>
        <taxon>Tritrichomonadidae</taxon>
        <taxon>Tritrichomonas</taxon>
    </lineage>
</organism>
<sequence length="396" mass="45362">MKNIKGVINIALRPENSPLSLRACGFFSTDNRSLINGLLQTELIQTIANQIFSDIENPPNLLMMARFSSILVSCFALFPEKTAEWCNFLDKFLPYCSLHPVLNLFASIVTIKEDDGKLIQFLFQSGIIPLAISKIRDLPDKIEKDGDVVFSIGMFRLMRVLALREEVCQVLRQPENIQVLIKNYQVERVDLLFSQWSLYLILCNQSSLPFMTNLIATAILNLRSQTPVFYRYQALCLEFLAQALSLSSRLADNFVEFNIGELTKTIFLRFPNHSNAHFKVFNLIQQCLNHPQLCSQVLSEIIPFASHQIIERSNVILSIFCWHMLHQIECVNEEAHNAIQNIPDETKEQMRRIDEATTRDFGGEVPKMENQDIAGGAPELSPDELLSLFREFTMRR</sequence>
<dbReference type="RefSeq" id="XP_068350954.1">
    <property type="nucleotide sequence ID" value="XM_068494756.1"/>
</dbReference>
<dbReference type="VEuPathDB" id="TrichDB:TRFO_09242"/>
<gene>
    <name evidence="1" type="ORF">TRFO_09242</name>
</gene>
<keyword evidence="2" id="KW-1185">Reference proteome</keyword>
<evidence type="ECO:0000313" key="2">
    <source>
        <dbReference type="Proteomes" id="UP000179807"/>
    </source>
</evidence>
<reference evidence="1" key="1">
    <citation type="submission" date="2016-10" db="EMBL/GenBank/DDBJ databases">
        <authorList>
            <person name="Benchimol M."/>
            <person name="Almeida L.G."/>
            <person name="Vasconcelos A.T."/>
            <person name="Perreira-Neves A."/>
            <person name="Rosa I.A."/>
            <person name="Tasca T."/>
            <person name="Bogo M.R."/>
            <person name="de Souza W."/>
        </authorList>
    </citation>
    <scope>NUCLEOTIDE SEQUENCE [LARGE SCALE GENOMIC DNA]</scope>
    <source>
        <strain evidence="1">K</strain>
    </source>
</reference>
<comment type="caution">
    <text evidence="1">The sequence shown here is derived from an EMBL/GenBank/DDBJ whole genome shotgun (WGS) entry which is preliminary data.</text>
</comment>
<proteinExistence type="predicted"/>